<dbReference type="PANTHER" id="PTHR11783">
    <property type="entry name" value="SULFOTRANSFERASE SULT"/>
    <property type="match status" value="1"/>
</dbReference>
<evidence type="ECO:0000259" key="4">
    <source>
        <dbReference type="Pfam" id="PF00685"/>
    </source>
</evidence>
<proteinExistence type="inferred from homology"/>
<keyword evidence="6" id="KW-1185">Reference proteome</keyword>
<reference evidence="5 6" key="1">
    <citation type="journal article" date="2019" name="Genome Biol. Evol.">
        <title>Insights into the evolution of the New World diploid cottons (Gossypium, subgenus Houzingenia) based on genome sequencing.</title>
        <authorList>
            <person name="Grover C.E."/>
            <person name="Arick M.A. 2nd"/>
            <person name="Thrash A."/>
            <person name="Conover J.L."/>
            <person name="Sanders W.S."/>
            <person name="Peterson D.G."/>
            <person name="Frelichowski J.E."/>
            <person name="Scheffler J.A."/>
            <person name="Scheffler B.E."/>
            <person name="Wendel J.F."/>
        </authorList>
    </citation>
    <scope>NUCLEOTIDE SEQUENCE [LARGE SCALE GENOMIC DNA]</scope>
    <source>
        <strain evidence="5">27</strain>
        <tissue evidence="5">Leaf</tissue>
    </source>
</reference>
<evidence type="ECO:0000256" key="1">
    <source>
        <dbReference type="ARBA" id="ARBA00005771"/>
    </source>
</evidence>
<evidence type="ECO:0000313" key="5">
    <source>
        <dbReference type="EMBL" id="MBA0637234.1"/>
    </source>
</evidence>
<name>A0A7J8TGH5_GOSDV</name>
<protein>
    <recommendedName>
        <fullName evidence="3">Sulfotransferase</fullName>
        <ecNumber evidence="3">2.8.2.-</ecNumber>
    </recommendedName>
</protein>
<dbReference type="Pfam" id="PF00685">
    <property type="entry name" value="Sulfotransfer_1"/>
    <property type="match status" value="1"/>
</dbReference>
<evidence type="ECO:0000256" key="2">
    <source>
        <dbReference type="ARBA" id="ARBA00022679"/>
    </source>
</evidence>
<sequence>MKLAQFLGRLFFDAEETCLVVDGILILCSFENLRNLEVTKTGKLASGVQYKAFFRRGKVGDAKNHLTPSMIETLDKVTEEKLEGYGLNSEIVVKMNNSVFLVYVLFYGENVEGDIGCVFQRRHIIYKFSISIDPLKSCEMQQLDDDDLGTMLEI</sequence>
<dbReference type="InterPro" id="IPR027417">
    <property type="entry name" value="P-loop_NTPase"/>
</dbReference>
<dbReference type="EMBL" id="JABFAC010248057">
    <property type="protein sequence ID" value="MBA0637234.1"/>
    <property type="molecule type" value="Genomic_DNA"/>
</dbReference>
<dbReference type="InterPro" id="IPR000863">
    <property type="entry name" value="Sulfotransferase_dom"/>
</dbReference>
<comment type="similarity">
    <text evidence="1 3">Belongs to the sulfotransferase 1 family.</text>
</comment>
<comment type="caution">
    <text evidence="5">The sequence shown here is derived from an EMBL/GenBank/DDBJ whole genome shotgun (WGS) entry which is preliminary data.</text>
</comment>
<feature type="domain" description="Sulfotransferase" evidence="4">
    <location>
        <begin position="2"/>
        <end position="85"/>
    </location>
</feature>
<dbReference type="Proteomes" id="UP000593561">
    <property type="component" value="Unassembled WGS sequence"/>
</dbReference>
<organism evidence="5 6">
    <name type="scientific">Gossypium davidsonii</name>
    <name type="common">Davidson's cotton</name>
    <name type="synonym">Gossypium klotzschianum subsp. davidsonii</name>
    <dbReference type="NCBI Taxonomy" id="34287"/>
    <lineage>
        <taxon>Eukaryota</taxon>
        <taxon>Viridiplantae</taxon>
        <taxon>Streptophyta</taxon>
        <taxon>Embryophyta</taxon>
        <taxon>Tracheophyta</taxon>
        <taxon>Spermatophyta</taxon>
        <taxon>Magnoliopsida</taxon>
        <taxon>eudicotyledons</taxon>
        <taxon>Gunneridae</taxon>
        <taxon>Pentapetalae</taxon>
        <taxon>rosids</taxon>
        <taxon>malvids</taxon>
        <taxon>Malvales</taxon>
        <taxon>Malvaceae</taxon>
        <taxon>Malvoideae</taxon>
        <taxon>Gossypium</taxon>
    </lineage>
</organism>
<dbReference type="SUPFAM" id="SSF52540">
    <property type="entry name" value="P-loop containing nucleoside triphosphate hydrolases"/>
    <property type="match status" value="1"/>
</dbReference>
<dbReference type="GO" id="GO:0008146">
    <property type="term" value="F:sulfotransferase activity"/>
    <property type="evidence" value="ECO:0007669"/>
    <property type="project" value="InterPro"/>
</dbReference>
<evidence type="ECO:0000313" key="6">
    <source>
        <dbReference type="Proteomes" id="UP000593561"/>
    </source>
</evidence>
<dbReference type="AlphaFoldDB" id="A0A7J8TGH5"/>
<gene>
    <name evidence="5" type="ORF">Godav_028813</name>
</gene>
<dbReference type="EC" id="2.8.2.-" evidence="3"/>
<keyword evidence="2 3" id="KW-0808">Transferase</keyword>
<evidence type="ECO:0000256" key="3">
    <source>
        <dbReference type="RuleBase" id="RU361155"/>
    </source>
</evidence>
<dbReference type="Gene3D" id="3.40.50.300">
    <property type="entry name" value="P-loop containing nucleotide triphosphate hydrolases"/>
    <property type="match status" value="1"/>
</dbReference>
<accession>A0A7J8TGH5</accession>